<dbReference type="CDD" id="cd13831">
    <property type="entry name" value="HU"/>
    <property type="match status" value="1"/>
</dbReference>
<gene>
    <name evidence="5" type="ORF">B0H99_10738</name>
</gene>
<dbReference type="GO" id="GO:0030527">
    <property type="term" value="F:structural constituent of chromatin"/>
    <property type="evidence" value="ECO:0007669"/>
    <property type="project" value="InterPro"/>
</dbReference>
<dbReference type="SUPFAM" id="SSF47729">
    <property type="entry name" value="IHF-like DNA-binding proteins"/>
    <property type="match status" value="1"/>
</dbReference>
<name>A0A2P8GQI7_9BACL</name>
<evidence type="ECO:0000256" key="1">
    <source>
        <dbReference type="ARBA" id="ARBA00010529"/>
    </source>
</evidence>
<evidence type="ECO:0000313" key="5">
    <source>
        <dbReference type="EMBL" id="PSL36217.1"/>
    </source>
</evidence>
<protein>
    <submittedName>
        <fullName evidence="5">Nucleoid DNA-binding protein</fullName>
    </submittedName>
</protein>
<dbReference type="GO" id="GO:0003677">
    <property type="term" value="F:DNA binding"/>
    <property type="evidence" value="ECO:0007669"/>
    <property type="project" value="UniProtKB-KW"/>
</dbReference>
<reference evidence="5 6" key="1">
    <citation type="submission" date="2018-03" db="EMBL/GenBank/DDBJ databases">
        <title>Genomic Encyclopedia of Type Strains, Phase III (KMG-III): the genomes of soil and plant-associated and newly described type strains.</title>
        <authorList>
            <person name="Whitman W."/>
        </authorList>
    </citation>
    <scope>NUCLEOTIDE SEQUENCE [LARGE SCALE GENOMIC DNA]</scope>
    <source>
        <strain evidence="5 6">CGMCC 1.12259</strain>
    </source>
</reference>
<dbReference type="Pfam" id="PF00216">
    <property type="entry name" value="Bac_DNA_binding"/>
    <property type="match status" value="1"/>
</dbReference>
<dbReference type="SMART" id="SM00411">
    <property type="entry name" value="BHL"/>
    <property type="match status" value="1"/>
</dbReference>
<dbReference type="InterPro" id="IPR010992">
    <property type="entry name" value="IHF-like_DNA-bd_dom_sf"/>
</dbReference>
<evidence type="ECO:0000256" key="3">
    <source>
        <dbReference type="ARBA" id="ARBA00023125"/>
    </source>
</evidence>
<evidence type="ECO:0000256" key="4">
    <source>
        <dbReference type="RuleBase" id="RU003939"/>
    </source>
</evidence>
<dbReference type="InterPro" id="IPR000119">
    <property type="entry name" value="Hist_DNA-bd"/>
</dbReference>
<dbReference type="Proteomes" id="UP000242682">
    <property type="component" value="Unassembled WGS sequence"/>
</dbReference>
<accession>A0A2P8GQI7</accession>
<dbReference type="EMBL" id="PYAT01000007">
    <property type="protein sequence ID" value="PSL36217.1"/>
    <property type="molecule type" value="Genomic_DNA"/>
</dbReference>
<proteinExistence type="inferred from homology"/>
<dbReference type="Gene3D" id="4.10.520.10">
    <property type="entry name" value="IHF-like DNA-binding proteins"/>
    <property type="match status" value="1"/>
</dbReference>
<evidence type="ECO:0000256" key="2">
    <source>
        <dbReference type="ARBA" id="ARBA00023067"/>
    </source>
</evidence>
<dbReference type="OrthoDB" id="9799835at2"/>
<sequence length="186" mass="20998">MNKTELIKEISNKTKLSKDQATKAVNEIMASITHALQNGEEVKINDFGAFQVTEKNERKGRNPQTGEEITIPSSKAPQFKAAKTLKDAVNGRNWIEELLAAGKVTDEEAKVLAFVVEENRKAKEENRNLDDLVVVETKKAAKAIELDFKETEMIVNRLIGKRILNTQNYTSEIDSVYLRAGYRKFI</sequence>
<dbReference type="GO" id="GO:0030261">
    <property type="term" value="P:chromosome condensation"/>
    <property type="evidence" value="ECO:0007669"/>
    <property type="project" value="UniProtKB-KW"/>
</dbReference>
<dbReference type="PANTHER" id="PTHR33175:SF3">
    <property type="entry name" value="DNA-BINDING PROTEIN HU-BETA"/>
    <property type="match status" value="1"/>
</dbReference>
<dbReference type="PANTHER" id="PTHR33175">
    <property type="entry name" value="DNA-BINDING PROTEIN HU"/>
    <property type="match status" value="1"/>
</dbReference>
<dbReference type="AlphaFoldDB" id="A0A2P8GQI7"/>
<keyword evidence="6" id="KW-1185">Reference proteome</keyword>
<comment type="similarity">
    <text evidence="1 4">Belongs to the bacterial histone-like protein family.</text>
</comment>
<comment type="caution">
    <text evidence="5">The sequence shown here is derived from an EMBL/GenBank/DDBJ whole genome shotgun (WGS) entry which is preliminary data.</text>
</comment>
<keyword evidence="3 5" id="KW-0238">DNA-binding</keyword>
<evidence type="ECO:0000313" key="6">
    <source>
        <dbReference type="Proteomes" id="UP000242682"/>
    </source>
</evidence>
<keyword evidence="2" id="KW-0226">DNA condensation</keyword>
<organism evidence="5 6">
    <name type="scientific">Planomicrobium soli</name>
    <dbReference type="NCBI Taxonomy" id="1176648"/>
    <lineage>
        <taxon>Bacteria</taxon>
        <taxon>Bacillati</taxon>
        <taxon>Bacillota</taxon>
        <taxon>Bacilli</taxon>
        <taxon>Bacillales</taxon>
        <taxon>Caryophanaceae</taxon>
        <taxon>Planomicrobium</taxon>
    </lineage>
</organism>
<dbReference type="PRINTS" id="PR01727">
    <property type="entry name" value="DNABINDINGHU"/>
</dbReference>